<dbReference type="SUPFAM" id="SSF81606">
    <property type="entry name" value="PP2C-like"/>
    <property type="match status" value="1"/>
</dbReference>
<gene>
    <name evidence="2" type="ORF">CV021_01160</name>
</gene>
<dbReference type="RefSeq" id="WP_154700551.1">
    <property type="nucleotide sequence ID" value="NZ_PGWZ01000200.1"/>
</dbReference>
<accession>A0A7Z1N7D8</accession>
<organism evidence="2 3">
    <name type="scientific">Staphylococcus aureus</name>
    <dbReference type="NCBI Taxonomy" id="1280"/>
    <lineage>
        <taxon>Bacteria</taxon>
        <taxon>Bacillati</taxon>
        <taxon>Bacillota</taxon>
        <taxon>Bacilli</taxon>
        <taxon>Bacillales</taxon>
        <taxon>Staphylococcaceae</taxon>
        <taxon>Staphylococcus</taxon>
    </lineage>
</organism>
<sequence>MLNAQFFTDTGQHREKNEDAGGIFYNQTQQQMLVLCDGMGGHQAGEIASQFVTYELQKRFEEENLIEINRAESWLRSNIKEINFQLYNYAQENEEYRGMGTTLVCAFIYDKQVVVANVGDSRAYVINQRQMDQITSDHSFVNHLVMTGQITKDEAFHHPQR</sequence>
<dbReference type="Gene3D" id="3.60.40.10">
    <property type="entry name" value="PPM-type phosphatase domain"/>
    <property type="match status" value="1"/>
</dbReference>
<dbReference type="InterPro" id="IPR001932">
    <property type="entry name" value="PPM-type_phosphatase-like_dom"/>
</dbReference>
<evidence type="ECO:0000259" key="1">
    <source>
        <dbReference type="PROSITE" id="PS51746"/>
    </source>
</evidence>
<feature type="domain" description="PPM-type phosphatase" evidence="1">
    <location>
        <begin position="3"/>
        <end position="161"/>
    </location>
</feature>
<dbReference type="GO" id="GO:0004722">
    <property type="term" value="F:protein serine/threonine phosphatase activity"/>
    <property type="evidence" value="ECO:0007669"/>
    <property type="project" value="InterPro"/>
</dbReference>
<dbReference type="PROSITE" id="PS51746">
    <property type="entry name" value="PPM_2"/>
    <property type="match status" value="1"/>
</dbReference>
<dbReference type="Proteomes" id="UP000238775">
    <property type="component" value="Unassembled WGS sequence"/>
</dbReference>
<dbReference type="PANTHER" id="PTHR13832:SF860">
    <property type="entry name" value="PROTEIN PHOSPHATASE PHPP"/>
    <property type="match status" value="1"/>
</dbReference>
<dbReference type="AlphaFoldDB" id="A0A7Z1N7D8"/>
<dbReference type="SMART" id="SM00332">
    <property type="entry name" value="PP2Cc"/>
    <property type="match status" value="1"/>
</dbReference>
<name>A0A7Z1N7D8_STAAU</name>
<dbReference type="Pfam" id="PF00481">
    <property type="entry name" value="PP2C"/>
    <property type="match status" value="1"/>
</dbReference>
<protein>
    <submittedName>
        <fullName evidence="2">Protein phosphatase</fullName>
    </submittedName>
</protein>
<comment type="caution">
    <text evidence="2">The sequence shown here is derived from an EMBL/GenBank/DDBJ whole genome shotgun (WGS) entry which is preliminary data.</text>
</comment>
<proteinExistence type="predicted"/>
<reference evidence="2 3" key="1">
    <citation type="submission" date="2017-11" db="EMBL/GenBank/DDBJ databases">
        <authorList>
            <person name="Founou R.C."/>
            <person name="Founou L."/>
            <person name="Allam M."/>
            <person name="Ismail A."/>
            <person name="Essack S.Y."/>
        </authorList>
    </citation>
    <scope>NUCLEOTIDE SEQUENCE [LARGE SCALE GENOMIC DNA]</scope>
    <source>
        <strain evidence="2 3">G703N2B1</strain>
    </source>
</reference>
<dbReference type="InterPro" id="IPR015655">
    <property type="entry name" value="PP2C"/>
</dbReference>
<dbReference type="EMBL" id="PGWZ01000200">
    <property type="protein sequence ID" value="PPJ77227.1"/>
    <property type="molecule type" value="Genomic_DNA"/>
</dbReference>
<evidence type="ECO:0000313" key="2">
    <source>
        <dbReference type="EMBL" id="PPJ77227.1"/>
    </source>
</evidence>
<dbReference type="InterPro" id="IPR036457">
    <property type="entry name" value="PPM-type-like_dom_sf"/>
</dbReference>
<dbReference type="CDD" id="cd00143">
    <property type="entry name" value="PP2Cc"/>
    <property type="match status" value="1"/>
</dbReference>
<feature type="non-terminal residue" evidence="2">
    <location>
        <position position="161"/>
    </location>
</feature>
<dbReference type="PANTHER" id="PTHR13832">
    <property type="entry name" value="PROTEIN PHOSPHATASE 2C"/>
    <property type="match status" value="1"/>
</dbReference>
<evidence type="ECO:0000313" key="3">
    <source>
        <dbReference type="Proteomes" id="UP000238775"/>
    </source>
</evidence>